<accession>A0A8H3L4F2</accession>
<feature type="region of interest" description="Disordered" evidence="1">
    <location>
        <begin position="187"/>
        <end position="238"/>
    </location>
</feature>
<proteinExistence type="predicted"/>
<comment type="caution">
    <text evidence="2">The sequence shown here is derived from an EMBL/GenBank/DDBJ whole genome shotgun (WGS) entry which is preliminary data.</text>
</comment>
<reference evidence="2" key="1">
    <citation type="submission" date="2019-10" db="EMBL/GenBank/DDBJ databases">
        <title>Conservation and host-specific expression of non-tandemly repeated heterogenous ribosome RNA gene in arbuscular mycorrhizal fungi.</title>
        <authorList>
            <person name="Maeda T."/>
            <person name="Kobayashi Y."/>
            <person name="Nakagawa T."/>
            <person name="Ezawa T."/>
            <person name="Yamaguchi K."/>
            <person name="Bino T."/>
            <person name="Nishimoto Y."/>
            <person name="Shigenobu S."/>
            <person name="Kawaguchi M."/>
        </authorList>
    </citation>
    <scope>NUCLEOTIDE SEQUENCE</scope>
    <source>
        <strain evidence="2">HR1</strain>
    </source>
</reference>
<protein>
    <submittedName>
        <fullName evidence="2">Uncharacterized protein</fullName>
    </submittedName>
</protein>
<dbReference type="Proteomes" id="UP000615446">
    <property type="component" value="Unassembled WGS sequence"/>
</dbReference>
<sequence>MPSSVTILCQIKSKGQEGGFISANIVADYALLCGKCVFNRGIMYILVSAAFQLQHSENKDNLLPTSPYASFVGKIYETVEQSDNDCKFGITLSEYNNFSFGNKAKTDFKIQVVYEAGPDSRFKKLAPKLSIGRLVYISGFFDLNGNEFPFIEAKEIDLLDDYSNNSNKIEQILLPNTRTSSNIKITDDDEQTKNVNTENEDEVVITSTSASGANDKATKKTKKSNKRKELADLSIQRL</sequence>
<dbReference type="AlphaFoldDB" id="A0A8H3L4F2"/>
<evidence type="ECO:0000313" key="2">
    <source>
        <dbReference type="EMBL" id="GES80051.1"/>
    </source>
</evidence>
<name>A0A8H3L4F2_9GLOM</name>
<evidence type="ECO:0000313" key="3">
    <source>
        <dbReference type="Proteomes" id="UP000615446"/>
    </source>
</evidence>
<evidence type="ECO:0000256" key="1">
    <source>
        <dbReference type="SAM" id="MobiDB-lite"/>
    </source>
</evidence>
<organism evidence="2 3">
    <name type="scientific">Rhizophagus clarus</name>
    <dbReference type="NCBI Taxonomy" id="94130"/>
    <lineage>
        <taxon>Eukaryota</taxon>
        <taxon>Fungi</taxon>
        <taxon>Fungi incertae sedis</taxon>
        <taxon>Mucoromycota</taxon>
        <taxon>Glomeromycotina</taxon>
        <taxon>Glomeromycetes</taxon>
        <taxon>Glomerales</taxon>
        <taxon>Glomeraceae</taxon>
        <taxon>Rhizophagus</taxon>
    </lineage>
</organism>
<gene>
    <name evidence="2" type="ORF">RCL2_000734900</name>
</gene>
<dbReference type="OrthoDB" id="2364491at2759"/>
<dbReference type="EMBL" id="BLAL01000047">
    <property type="protein sequence ID" value="GES80051.1"/>
    <property type="molecule type" value="Genomic_DNA"/>
</dbReference>